<organism evidence="4">
    <name type="scientific">Rickettsia felis</name>
    <name type="common">Rickettsia azadi</name>
    <dbReference type="NCBI Taxonomy" id="42862"/>
    <lineage>
        <taxon>Bacteria</taxon>
        <taxon>Pseudomonadati</taxon>
        <taxon>Pseudomonadota</taxon>
        <taxon>Alphaproteobacteria</taxon>
        <taxon>Rickettsiales</taxon>
        <taxon>Rickettsiaceae</taxon>
        <taxon>Rickettsieae</taxon>
        <taxon>Rickettsia</taxon>
        <taxon>spotted fever group</taxon>
    </lineage>
</organism>
<keyword evidence="4" id="KW-0614">Plasmid</keyword>
<evidence type="ECO:0000313" key="4">
    <source>
        <dbReference type="EMBL" id="ADD74116.1"/>
    </source>
</evidence>
<dbReference type="InterPro" id="IPR051685">
    <property type="entry name" value="Ycf3/AcsC/BcsC/TPR_MFPF"/>
</dbReference>
<keyword evidence="2 3" id="KW-0802">TPR repeat</keyword>
<keyword evidence="1" id="KW-0677">Repeat</keyword>
<protein>
    <submittedName>
        <fullName evidence="4">Tetratricopeptide repeat domain protein</fullName>
    </submittedName>
</protein>
<evidence type="ECO:0000256" key="1">
    <source>
        <dbReference type="ARBA" id="ARBA00022737"/>
    </source>
</evidence>
<dbReference type="PANTHER" id="PTHR44943">
    <property type="entry name" value="CELLULOSE SYNTHASE OPERON PROTEIN C"/>
    <property type="match status" value="1"/>
</dbReference>
<dbReference type="PROSITE" id="PS50005">
    <property type="entry name" value="TPR"/>
    <property type="match status" value="2"/>
</dbReference>
<dbReference type="Gene3D" id="1.25.40.10">
    <property type="entry name" value="Tetratricopeptide repeat domain"/>
    <property type="match status" value="3"/>
</dbReference>
<reference evidence="4" key="1">
    <citation type="journal article" date="2010" name="Appl. Environ. Microbiol.">
        <title>Rickettsia felis infection in a common household insect pest, Liposcelis bostrychophila (Psocoptera: Liposcelidae).</title>
        <authorList>
            <person name="Behar A."/>
            <person name="McCormick L.J."/>
            <person name="Perlman S.J."/>
        </authorList>
    </citation>
    <scope>NUCLEOTIDE SEQUENCE</scope>
    <source>
        <plasmid evidence="4">pRF</plasmid>
    </source>
</reference>
<dbReference type="SMART" id="SM00028">
    <property type="entry name" value="TPR"/>
    <property type="match status" value="5"/>
</dbReference>
<geneLocation type="plasmid" evidence="4">
    <name>pRF</name>
</geneLocation>
<dbReference type="RefSeq" id="WP_015060340.1">
    <property type="nucleotide sequence ID" value="NC_019229.1"/>
</dbReference>
<sequence length="254" mass="29733">MKKRNEQEAFKLLTSGQLLALYRSYSRAGELKYASPVLEYLLESTYSDAERYFEKAVVLKEILRTEEALEACDKAIELKPDYAAAYDLNGRILYRPWKYDEAIKAFDKVIELNPDFQDVYLNKGWCLTEIGRYEEAVECFNIGIKKNQCSEELYASKAWVLLQELNQKDEEALQAYKKAIELSPKDNIYYFFAAQILKELGQDEEAIAMIDEAIALEPTMKECILYCFKNDDFDYVVTLRKRECMKLTKAYFRE</sequence>
<dbReference type="SUPFAM" id="SSF48452">
    <property type="entry name" value="TPR-like"/>
    <property type="match status" value="1"/>
</dbReference>
<dbReference type="PANTHER" id="PTHR44943:SF8">
    <property type="entry name" value="TPR REPEAT-CONTAINING PROTEIN MJ0263"/>
    <property type="match status" value="1"/>
</dbReference>
<feature type="repeat" description="TPR" evidence="3">
    <location>
        <begin position="49"/>
        <end position="82"/>
    </location>
</feature>
<evidence type="ECO:0000256" key="2">
    <source>
        <dbReference type="ARBA" id="ARBA00022803"/>
    </source>
</evidence>
<accession>D4N333</accession>
<dbReference type="PROSITE" id="PS50293">
    <property type="entry name" value="TPR_REGION"/>
    <property type="match status" value="1"/>
</dbReference>
<dbReference type="AlphaFoldDB" id="D4N333"/>
<evidence type="ECO:0000256" key="3">
    <source>
        <dbReference type="PROSITE-ProRule" id="PRU00339"/>
    </source>
</evidence>
<gene>
    <name evidence="4" type="primary">tpr</name>
</gene>
<dbReference type="EMBL" id="GQ329881">
    <property type="protein sequence ID" value="ADD74116.1"/>
    <property type="molecule type" value="Genomic_DNA"/>
</dbReference>
<dbReference type="InterPro" id="IPR011990">
    <property type="entry name" value="TPR-like_helical_dom_sf"/>
</dbReference>
<dbReference type="InterPro" id="IPR019734">
    <property type="entry name" value="TPR_rpt"/>
</dbReference>
<dbReference type="Pfam" id="PF13181">
    <property type="entry name" value="TPR_8"/>
    <property type="match status" value="3"/>
</dbReference>
<proteinExistence type="predicted"/>
<feature type="repeat" description="TPR" evidence="3">
    <location>
        <begin position="83"/>
        <end position="116"/>
    </location>
</feature>
<dbReference type="Pfam" id="PF14559">
    <property type="entry name" value="TPR_19"/>
    <property type="match status" value="1"/>
</dbReference>
<name>D4N333_RICFI</name>